<name>A0AAE3DSZ5_9FIRM</name>
<comment type="caution">
    <text evidence="1">The sequence shown here is derived from an EMBL/GenBank/DDBJ whole genome shotgun (WGS) entry which is preliminary data.</text>
</comment>
<protein>
    <submittedName>
        <fullName evidence="1">Uncharacterized protein</fullName>
    </submittedName>
</protein>
<keyword evidence="2" id="KW-1185">Reference proteome</keyword>
<reference evidence="1 2" key="1">
    <citation type="submission" date="2021-10" db="EMBL/GenBank/DDBJ databases">
        <title>Anaerobic single-cell dispensing facilitates the cultivation of human gut bacteria.</title>
        <authorList>
            <person name="Afrizal A."/>
        </authorList>
    </citation>
    <scope>NUCLEOTIDE SEQUENCE [LARGE SCALE GENOMIC DNA]</scope>
    <source>
        <strain evidence="1 2">CLA-AA-H277</strain>
    </source>
</reference>
<dbReference type="Proteomes" id="UP001197875">
    <property type="component" value="Unassembled WGS sequence"/>
</dbReference>
<dbReference type="AlphaFoldDB" id="A0AAE3DSZ5"/>
<organism evidence="1 2">
    <name type="scientific">Fusicatenibacter faecihominis</name>
    <dbReference type="NCBI Taxonomy" id="2881276"/>
    <lineage>
        <taxon>Bacteria</taxon>
        <taxon>Bacillati</taxon>
        <taxon>Bacillota</taxon>
        <taxon>Clostridia</taxon>
        <taxon>Lachnospirales</taxon>
        <taxon>Lachnospiraceae</taxon>
        <taxon>Fusicatenibacter</taxon>
    </lineage>
</organism>
<sequence>MMNLNGLTKIFTGNGGTIRFAIAGVTILGIVGTVVEHNYGVSGGSGNGRFFSFHPLGAVNTRQPAPCIVDEGRNVIDGSVESKENKIAEKNV</sequence>
<gene>
    <name evidence="1" type="ORF">LKD71_08425</name>
</gene>
<dbReference type="EMBL" id="JAJEPR010000011">
    <property type="protein sequence ID" value="MCC2189828.1"/>
    <property type="molecule type" value="Genomic_DNA"/>
</dbReference>
<evidence type="ECO:0000313" key="1">
    <source>
        <dbReference type="EMBL" id="MCC2189828.1"/>
    </source>
</evidence>
<dbReference type="RefSeq" id="WP_227615064.1">
    <property type="nucleotide sequence ID" value="NZ_JAJEPR010000011.1"/>
</dbReference>
<accession>A0AAE3DSZ5</accession>
<evidence type="ECO:0000313" key="2">
    <source>
        <dbReference type="Proteomes" id="UP001197875"/>
    </source>
</evidence>
<proteinExistence type="predicted"/>